<dbReference type="InterPro" id="IPR020103">
    <property type="entry name" value="PsdUridine_synth_cat_dom_sf"/>
</dbReference>
<feature type="domain" description="RNA-binding S4" evidence="6">
    <location>
        <begin position="5"/>
        <end position="63"/>
    </location>
</feature>
<dbReference type="PROSITE" id="PS50889">
    <property type="entry name" value="S4"/>
    <property type="match status" value="1"/>
</dbReference>
<dbReference type="EC" id="5.4.99.-" evidence="4"/>
<evidence type="ECO:0000259" key="6">
    <source>
        <dbReference type="SMART" id="SM00363"/>
    </source>
</evidence>
<dbReference type="SMART" id="SM00363">
    <property type="entry name" value="S4"/>
    <property type="match status" value="1"/>
</dbReference>
<evidence type="ECO:0000256" key="1">
    <source>
        <dbReference type="ARBA" id="ARBA00008348"/>
    </source>
</evidence>
<dbReference type="InterPro" id="IPR006145">
    <property type="entry name" value="PsdUridine_synth_RsuA/RluA"/>
</dbReference>
<feature type="compositionally biased region" description="Basic residues" evidence="5">
    <location>
        <begin position="242"/>
        <end position="251"/>
    </location>
</feature>
<dbReference type="Gene3D" id="3.30.70.580">
    <property type="entry name" value="Pseudouridine synthase I, catalytic domain, N-terminal subdomain"/>
    <property type="match status" value="1"/>
</dbReference>
<feature type="region of interest" description="Disordered" evidence="5">
    <location>
        <begin position="232"/>
        <end position="251"/>
    </location>
</feature>
<dbReference type="AlphaFoldDB" id="A0A2M7XEE6"/>
<comment type="similarity">
    <text evidence="1 4">Belongs to the pseudouridine synthase RsuA family.</text>
</comment>
<evidence type="ECO:0000313" key="8">
    <source>
        <dbReference type="Proteomes" id="UP000229385"/>
    </source>
</evidence>
<dbReference type="InterPro" id="IPR018496">
    <property type="entry name" value="PsdUridine_synth_RsuA/RluB_CS"/>
</dbReference>
<dbReference type="SUPFAM" id="SSF55174">
    <property type="entry name" value="Alpha-L RNA-binding motif"/>
    <property type="match status" value="1"/>
</dbReference>
<gene>
    <name evidence="7" type="ORF">CO174_00595</name>
</gene>
<dbReference type="GO" id="GO:0003723">
    <property type="term" value="F:RNA binding"/>
    <property type="evidence" value="ECO:0007669"/>
    <property type="project" value="UniProtKB-KW"/>
</dbReference>
<keyword evidence="2 4" id="KW-0413">Isomerase</keyword>
<dbReference type="PANTHER" id="PTHR47683:SF2">
    <property type="entry name" value="RNA-BINDING S4 DOMAIN-CONTAINING PROTEIN"/>
    <property type="match status" value="1"/>
</dbReference>
<proteinExistence type="inferred from homology"/>
<dbReference type="NCBIfam" id="TIGR00093">
    <property type="entry name" value="pseudouridine synthase"/>
    <property type="match status" value="1"/>
</dbReference>
<evidence type="ECO:0000256" key="2">
    <source>
        <dbReference type="ARBA" id="ARBA00023235"/>
    </source>
</evidence>
<accession>A0A2M7XEE6</accession>
<sequence>MNEPTRINKYLSTHGYCSRREADRLIEQGKVFINNKVAGLGDKVIDRDDVRVEGRDRKKPPQKIYLFFHKPVGLITTTDHKKKDNVIDFIDYPERVFPIGRLDVQSSGLLLLTNDGVLANRLMHPRYEHEKEYVVTVSPELNMIDIGRLQSGIDLEDGPTLPTKVRKLDSNRFAIILKEGRNRQIRRMCEALGYSVIALKRTRIGTVKMISSYPPGNWRHLTEKEVRDLKKLVGLDPGPAPKQKKKRGKNS</sequence>
<dbReference type="InterPro" id="IPR042092">
    <property type="entry name" value="PsdUridine_s_RsuA/RluB/E/F_cat"/>
</dbReference>
<keyword evidence="3" id="KW-0694">RNA-binding</keyword>
<dbReference type="InterPro" id="IPR000748">
    <property type="entry name" value="PsdUridine_synth_RsuA/RluB/E/F"/>
</dbReference>
<evidence type="ECO:0000256" key="5">
    <source>
        <dbReference type="SAM" id="MobiDB-lite"/>
    </source>
</evidence>
<dbReference type="InterPro" id="IPR050343">
    <property type="entry name" value="RsuA_PseudoU_synthase"/>
</dbReference>
<dbReference type="Gene3D" id="3.10.290.10">
    <property type="entry name" value="RNA-binding S4 domain"/>
    <property type="match status" value="1"/>
</dbReference>
<dbReference type="EMBL" id="PFWU01000007">
    <property type="protein sequence ID" value="PJA46215.1"/>
    <property type="molecule type" value="Genomic_DNA"/>
</dbReference>
<dbReference type="PROSITE" id="PS01149">
    <property type="entry name" value="PSI_RSU"/>
    <property type="match status" value="1"/>
</dbReference>
<name>A0A2M7XEE6_9BACT</name>
<dbReference type="InterPro" id="IPR036986">
    <property type="entry name" value="S4_RNA-bd_sf"/>
</dbReference>
<dbReference type="PANTHER" id="PTHR47683">
    <property type="entry name" value="PSEUDOURIDINE SYNTHASE FAMILY PROTEIN-RELATED"/>
    <property type="match status" value="1"/>
</dbReference>
<dbReference type="CDD" id="cd00165">
    <property type="entry name" value="S4"/>
    <property type="match status" value="1"/>
</dbReference>
<dbReference type="InterPro" id="IPR020094">
    <property type="entry name" value="TruA/RsuA/RluB/E/F_N"/>
</dbReference>
<reference evidence="8" key="1">
    <citation type="submission" date="2017-09" db="EMBL/GenBank/DDBJ databases">
        <title>Depth-based differentiation of microbial function through sediment-hosted aquifers and enrichment of novel symbionts in the deep terrestrial subsurface.</title>
        <authorList>
            <person name="Probst A.J."/>
            <person name="Ladd B."/>
            <person name="Jarett J.K."/>
            <person name="Geller-Mcgrath D.E."/>
            <person name="Sieber C.M.K."/>
            <person name="Emerson J.B."/>
            <person name="Anantharaman K."/>
            <person name="Thomas B.C."/>
            <person name="Malmstrom R."/>
            <person name="Stieglmeier M."/>
            <person name="Klingl A."/>
            <person name="Woyke T."/>
            <person name="Ryan C.M."/>
            <person name="Banfield J.F."/>
        </authorList>
    </citation>
    <scope>NUCLEOTIDE SEQUENCE [LARGE SCALE GENOMIC DNA]</scope>
</reference>
<dbReference type="SUPFAM" id="SSF55120">
    <property type="entry name" value="Pseudouridine synthase"/>
    <property type="match status" value="1"/>
</dbReference>
<evidence type="ECO:0000313" key="7">
    <source>
        <dbReference type="EMBL" id="PJA46215.1"/>
    </source>
</evidence>
<protein>
    <recommendedName>
        <fullName evidence="4">Pseudouridine synthase</fullName>
        <ecNumber evidence="4">5.4.99.-</ecNumber>
    </recommendedName>
</protein>
<organism evidence="7 8">
    <name type="scientific">Candidatus Uhrbacteria bacterium CG_4_9_14_3_um_filter_50_9</name>
    <dbReference type="NCBI Taxonomy" id="1975035"/>
    <lineage>
        <taxon>Bacteria</taxon>
        <taxon>Candidatus Uhriibacteriota</taxon>
    </lineage>
</organism>
<evidence type="ECO:0000256" key="3">
    <source>
        <dbReference type="PROSITE-ProRule" id="PRU00182"/>
    </source>
</evidence>
<dbReference type="Proteomes" id="UP000229385">
    <property type="component" value="Unassembled WGS sequence"/>
</dbReference>
<comment type="caution">
    <text evidence="7">The sequence shown here is derived from an EMBL/GenBank/DDBJ whole genome shotgun (WGS) entry which is preliminary data.</text>
</comment>
<dbReference type="Gene3D" id="3.30.70.1560">
    <property type="entry name" value="Alpha-L RNA-binding motif"/>
    <property type="match status" value="1"/>
</dbReference>
<evidence type="ECO:0000256" key="4">
    <source>
        <dbReference type="RuleBase" id="RU003887"/>
    </source>
</evidence>
<dbReference type="FunFam" id="3.10.290.10:FF:000003">
    <property type="entry name" value="Pseudouridine synthase"/>
    <property type="match status" value="1"/>
</dbReference>
<dbReference type="GO" id="GO:0000455">
    <property type="term" value="P:enzyme-directed rRNA pseudouridine synthesis"/>
    <property type="evidence" value="ECO:0007669"/>
    <property type="project" value="UniProtKB-ARBA"/>
</dbReference>
<dbReference type="GO" id="GO:0120159">
    <property type="term" value="F:rRNA pseudouridine synthase activity"/>
    <property type="evidence" value="ECO:0007669"/>
    <property type="project" value="UniProtKB-ARBA"/>
</dbReference>
<dbReference type="InterPro" id="IPR002942">
    <property type="entry name" value="S4_RNA-bd"/>
</dbReference>
<dbReference type="Pfam" id="PF00849">
    <property type="entry name" value="PseudoU_synth_2"/>
    <property type="match status" value="1"/>
</dbReference>
<dbReference type="Pfam" id="PF01479">
    <property type="entry name" value="S4"/>
    <property type="match status" value="1"/>
</dbReference>